<dbReference type="RefSeq" id="WP_317727648.1">
    <property type="nucleotide sequence ID" value="NZ_JAWLLC010000008.1"/>
</dbReference>
<protein>
    <recommendedName>
        <fullName evidence="4">Transposase</fullName>
    </recommendedName>
</protein>
<evidence type="ECO:0000313" key="2">
    <source>
        <dbReference type="EMBL" id="MDV7012058.1"/>
    </source>
</evidence>
<name>A0AAE4UDE8_MYCIT</name>
<dbReference type="AlphaFoldDB" id="A0AAE4UDE8"/>
<sequence>MQPPLEPKKAEDTKRLKELERENQRLQKLVAEQALDIDMLKEISRGNW</sequence>
<proteinExistence type="predicted"/>
<evidence type="ECO:0000313" key="3">
    <source>
        <dbReference type="Proteomes" id="UP001187143"/>
    </source>
</evidence>
<evidence type="ECO:0008006" key="4">
    <source>
        <dbReference type="Google" id="ProtNLM"/>
    </source>
</evidence>
<comment type="caution">
    <text evidence="2">The sequence shown here is derived from an EMBL/GenBank/DDBJ whole genome shotgun (WGS) entry which is preliminary data.</text>
</comment>
<gene>
    <name evidence="2" type="ORF">R4F53_07065</name>
</gene>
<reference evidence="2" key="1">
    <citation type="submission" date="2023-10" db="EMBL/GenBank/DDBJ databases">
        <title>Characterization and genome sequence of Mycobacterium intracellulare ABSURDO, a novel pathogenic isolate with three colony morphotypes that vary in growth and acid-fastness.</title>
        <authorList>
            <person name="Jude B.A."/>
            <person name="Robinson R.T."/>
        </authorList>
    </citation>
    <scope>NUCLEOTIDE SEQUENCE</scope>
    <source>
        <strain evidence="2">ABSURDO Component B</strain>
    </source>
</reference>
<keyword evidence="1" id="KW-0175">Coiled coil</keyword>
<accession>A0AAE4UDE8</accession>
<evidence type="ECO:0000256" key="1">
    <source>
        <dbReference type="SAM" id="Coils"/>
    </source>
</evidence>
<feature type="coiled-coil region" evidence="1">
    <location>
        <begin position="9"/>
        <end position="36"/>
    </location>
</feature>
<dbReference type="EMBL" id="JAWLLD010000005">
    <property type="protein sequence ID" value="MDV7012058.1"/>
    <property type="molecule type" value="Genomic_DNA"/>
</dbReference>
<dbReference type="Proteomes" id="UP001187143">
    <property type="component" value="Unassembled WGS sequence"/>
</dbReference>
<organism evidence="2 3">
    <name type="scientific">Mycobacterium intracellulare</name>
    <dbReference type="NCBI Taxonomy" id="1767"/>
    <lineage>
        <taxon>Bacteria</taxon>
        <taxon>Bacillati</taxon>
        <taxon>Actinomycetota</taxon>
        <taxon>Actinomycetes</taxon>
        <taxon>Mycobacteriales</taxon>
        <taxon>Mycobacteriaceae</taxon>
        <taxon>Mycobacterium</taxon>
        <taxon>Mycobacterium avium complex (MAC)</taxon>
    </lineage>
</organism>